<reference evidence="1" key="2">
    <citation type="submission" date="2022-06" db="UniProtKB">
        <authorList>
            <consortium name="EnsemblMetazoa"/>
        </authorList>
    </citation>
    <scope>IDENTIFICATION</scope>
    <source>
        <strain evidence="1">PS312</strain>
    </source>
</reference>
<protein>
    <submittedName>
        <fullName evidence="1">Uncharacterized protein</fullName>
    </submittedName>
</protein>
<evidence type="ECO:0000313" key="1">
    <source>
        <dbReference type="EnsemblMetazoa" id="PPA10174.1"/>
    </source>
</evidence>
<sequence>MDTCLSYIHRFDHCALLGIMNSAPQCTLPITEMVKKTKDADYSIPIPAPPIAAEYIRNPASATGTIIAIDTTRAQPCGAAGIAVIDVTLPDNSHALLDGILWWRTRSGVLLSQAWLQKEKRDQKIWLWITLRPAN</sequence>
<organism evidence="1 2">
    <name type="scientific">Pristionchus pacificus</name>
    <name type="common">Parasitic nematode worm</name>
    <dbReference type="NCBI Taxonomy" id="54126"/>
    <lineage>
        <taxon>Eukaryota</taxon>
        <taxon>Metazoa</taxon>
        <taxon>Ecdysozoa</taxon>
        <taxon>Nematoda</taxon>
        <taxon>Chromadorea</taxon>
        <taxon>Rhabditida</taxon>
        <taxon>Rhabditina</taxon>
        <taxon>Diplogasteromorpha</taxon>
        <taxon>Diplogasteroidea</taxon>
        <taxon>Neodiplogasteridae</taxon>
        <taxon>Pristionchus</taxon>
    </lineage>
</organism>
<dbReference type="AlphaFoldDB" id="A0A2A6B6R3"/>
<evidence type="ECO:0000313" key="2">
    <source>
        <dbReference type="Proteomes" id="UP000005239"/>
    </source>
</evidence>
<gene>
    <name evidence="1" type="primary">WBGene00099728</name>
</gene>
<accession>A0A2A6B6R3</accession>
<accession>A0A8R1YAN4</accession>
<dbReference type="Proteomes" id="UP000005239">
    <property type="component" value="Unassembled WGS sequence"/>
</dbReference>
<reference evidence="2" key="1">
    <citation type="journal article" date="2008" name="Nat. Genet.">
        <title>The Pristionchus pacificus genome provides a unique perspective on nematode lifestyle and parasitism.</title>
        <authorList>
            <person name="Dieterich C."/>
            <person name="Clifton S.W."/>
            <person name="Schuster L.N."/>
            <person name="Chinwalla A."/>
            <person name="Delehaunty K."/>
            <person name="Dinkelacker I."/>
            <person name="Fulton L."/>
            <person name="Fulton R."/>
            <person name="Godfrey J."/>
            <person name="Minx P."/>
            <person name="Mitreva M."/>
            <person name="Roeseler W."/>
            <person name="Tian H."/>
            <person name="Witte H."/>
            <person name="Yang S.P."/>
            <person name="Wilson R.K."/>
            <person name="Sommer R.J."/>
        </authorList>
    </citation>
    <scope>NUCLEOTIDE SEQUENCE [LARGE SCALE GENOMIC DNA]</scope>
    <source>
        <strain evidence="2">PS312</strain>
    </source>
</reference>
<keyword evidence="2" id="KW-1185">Reference proteome</keyword>
<name>A0A2A6B6R3_PRIPA</name>
<dbReference type="EnsemblMetazoa" id="PPA10174.1">
    <property type="protein sequence ID" value="PPA10174.1"/>
    <property type="gene ID" value="WBGene00099728"/>
</dbReference>
<proteinExistence type="predicted"/>